<feature type="transmembrane region" description="Helical" evidence="1">
    <location>
        <begin position="93"/>
        <end position="117"/>
    </location>
</feature>
<dbReference type="AlphaFoldDB" id="A0A2I0KN88"/>
<comment type="caution">
    <text evidence="2">The sequence shown here is derived from an EMBL/GenBank/DDBJ whole genome shotgun (WGS) entry which is preliminary data.</text>
</comment>
<name>A0A2I0KN88_PUNGR</name>
<gene>
    <name evidence="2" type="ORF">CRG98_009826</name>
</gene>
<keyword evidence="3" id="KW-1185">Reference proteome</keyword>
<dbReference type="PANTHER" id="PTHR11206">
    <property type="entry name" value="MULTIDRUG RESISTANCE PROTEIN"/>
    <property type="match status" value="1"/>
</dbReference>
<accession>A0A2I0KN88</accession>
<evidence type="ECO:0000313" key="2">
    <source>
        <dbReference type="EMBL" id="PKI69951.1"/>
    </source>
</evidence>
<proteinExistence type="predicted"/>
<reference evidence="2 3" key="1">
    <citation type="submission" date="2017-11" db="EMBL/GenBank/DDBJ databases">
        <title>De-novo sequencing of pomegranate (Punica granatum L.) genome.</title>
        <authorList>
            <person name="Akparov Z."/>
            <person name="Amiraslanov A."/>
            <person name="Hajiyeva S."/>
            <person name="Abbasov M."/>
            <person name="Kaur K."/>
            <person name="Hamwieh A."/>
            <person name="Solovyev V."/>
            <person name="Salamov A."/>
            <person name="Braich B."/>
            <person name="Kosarev P."/>
            <person name="Mahmoud A."/>
            <person name="Hajiyev E."/>
            <person name="Babayeva S."/>
            <person name="Izzatullayeva V."/>
            <person name="Mammadov A."/>
            <person name="Mammadov A."/>
            <person name="Sharifova S."/>
            <person name="Ojaghi J."/>
            <person name="Eynullazada K."/>
            <person name="Bayramov B."/>
            <person name="Abdulazimova A."/>
            <person name="Shahmuradov I."/>
        </authorList>
    </citation>
    <scope>NUCLEOTIDE SEQUENCE [LARGE SCALE GENOMIC DNA]</scope>
    <source>
        <strain evidence="3">cv. AG2017</strain>
        <tissue evidence="2">Leaf</tissue>
    </source>
</reference>
<feature type="transmembrane region" description="Helical" evidence="1">
    <location>
        <begin position="123"/>
        <end position="145"/>
    </location>
</feature>
<dbReference type="STRING" id="22663.A0A2I0KN88"/>
<sequence length="155" mass="18542">MRSRNKWQLQIILIHGKIDHRTHNFKYASWLASTLEGRRRARARAGRAWWRRVPKGWPWRRRTGWWRPRWWRVVEWWRRRPGRGCQRKRVQHIGAYINLGAFYLVGLPLGLMLGFVAQLRAKGFWIGIVSGTAVQSALLALITAFTDWRKQENVM</sequence>
<dbReference type="EMBL" id="PGOL01000479">
    <property type="protein sequence ID" value="PKI69951.1"/>
    <property type="molecule type" value="Genomic_DNA"/>
</dbReference>
<keyword evidence="1" id="KW-1133">Transmembrane helix</keyword>
<organism evidence="2 3">
    <name type="scientific">Punica granatum</name>
    <name type="common">Pomegranate</name>
    <dbReference type="NCBI Taxonomy" id="22663"/>
    <lineage>
        <taxon>Eukaryota</taxon>
        <taxon>Viridiplantae</taxon>
        <taxon>Streptophyta</taxon>
        <taxon>Embryophyta</taxon>
        <taxon>Tracheophyta</taxon>
        <taxon>Spermatophyta</taxon>
        <taxon>Magnoliopsida</taxon>
        <taxon>eudicotyledons</taxon>
        <taxon>Gunneridae</taxon>
        <taxon>Pentapetalae</taxon>
        <taxon>rosids</taxon>
        <taxon>malvids</taxon>
        <taxon>Myrtales</taxon>
        <taxon>Lythraceae</taxon>
        <taxon>Punica</taxon>
    </lineage>
</organism>
<evidence type="ECO:0000313" key="3">
    <source>
        <dbReference type="Proteomes" id="UP000233551"/>
    </source>
</evidence>
<keyword evidence="1" id="KW-0472">Membrane</keyword>
<dbReference type="Proteomes" id="UP000233551">
    <property type="component" value="Unassembled WGS sequence"/>
</dbReference>
<protein>
    <submittedName>
        <fullName evidence="2">Uncharacterized protein</fullName>
    </submittedName>
</protein>
<keyword evidence="1" id="KW-0812">Transmembrane</keyword>
<evidence type="ECO:0000256" key="1">
    <source>
        <dbReference type="SAM" id="Phobius"/>
    </source>
</evidence>